<keyword evidence="3" id="KW-0378">Hydrolase</keyword>
<dbReference type="GO" id="GO:0016787">
    <property type="term" value="F:hydrolase activity"/>
    <property type="evidence" value="ECO:0007669"/>
    <property type="project" value="UniProtKB-KW"/>
</dbReference>
<keyword evidence="4" id="KW-1185">Reference proteome</keyword>
<reference evidence="3 4" key="1">
    <citation type="submission" date="2021-05" db="EMBL/GenBank/DDBJ databases">
        <title>Mycobacterium acidophilum sp. nov., an extremely acid-tolerant member of the genus Mycobacterium.</title>
        <authorList>
            <person name="Xia J."/>
        </authorList>
    </citation>
    <scope>NUCLEOTIDE SEQUENCE [LARGE SCALE GENOMIC DNA]</scope>
    <source>
        <strain evidence="3 4">M1</strain>
    </source>
</reference>
<dbReference type="SUPFAM" id="SSF56784">
    <property type="entry name" value="HAD-like"/>
    <property type="match status" value="1"/>
</dbReference>
<dbReference type="SUPFAM" id="SSF48452">
    <property type="entry name" value="TPR-like"/>
    <property type="match status" value="1"/>
</dbReference>
<dbReference type="Gene3D" id="1.25.40.10">
    <property type="entry name" value="Tetratricopeptide repeat domain"/>
    <property type="match status" value="1"/>
</dbReference>
<comment type="caution">
    <text evidence="3">The sequence shown here is derived from an EMBL/GenBank/DDBJ whole genome shotgun (WGS) entry which is preliminary data.</text>
</comment>
<evidence type="ECO:0000259" key="2">
    <source>
        <dbReference type="Pfam" id="PF18407"/>
    </source>
</evidence>
<sequence>MGLRRCHRRVRRILCGVRIRSGRHEVAEHGSGGDGTRGENAGGADDARRQDRPKSSFGGASRDHRESRERRDFRDSREPREHRGAAKWSGPDRPRRAQPQRDEGGFRPPRGEGGPRRPRTDGGSRPPRSDGDARRPRTEGWSRPQRDDGDARRPRSEGGSRPPRTGTGSRPPRSDAGRPAPARDESAPRRDDPPIPEGVEPKQLAPEVRRELSTLSKAVADAVACHLVAAGNLLDDDPQAALRHAQAARARSTRITAVREAVGIAAYHCGDWTQALGELRAARRMGSKSALLPLIVDCERGLGRPQRAIELATGPEAEALEGDEADELRIVVAGARADLGQLEQALTVLSAAQADPERTGPIVARLWYARAEVLTALGRTDEALQWFLQAAAADVDGVTDAEERVAELAGAKPLAEEYDCLLLDLDGTVFRGGEPTVGAVDTLAQVPGRALFITNNSSRSAGEVAAHLAELGFTAGADDVATSAHVAAELLAGQLPAGAPVLVVGTEALAGEISAVGLTPVRLASENPAAVIQGLSTETDWAELAEAALAIRAGALWMATNVDKTLPSERGLLPGNGSMVAALRTATDVEPQVAGKPSAALLTAALARGEFYAPLVVGDRLDTDIAAASAAGLPSLMVLTGVNSASDAVLAVAGHRPTYIGADLRSLLVDADRLAIGPQPDWDVRVDGATVTVATREHDSAGDDTESDGLSIVRAVAAAVWDADLDGKAVTLAAADDAAREALQRWALLDTCP</sequence>
<dbReference type="InterPro" id="IPR036412">
    <property type="entry name" value="HAD-like_sf"/>
</dbReference>
<dbReference type="PANTHER" id="PTHR19288">
    <property type="entry name" value="4-NITROPHENYLPHOSPHATASE-RELATED"/>
    <property type="match status" value="1"/>
</dbReference>
<dbReference type="Pfam" id="PF13242">
    <property type="entry name" value="Hydrolase_like"/>
    <property type="match status" value="1"/>
</dbReference>
<feature type="compositionally biased region" description="Basic and acidic residues" evidence="1">
    <location>
        <begin position="172"/>
        <end position="193"/>
    </location>
</feature>
<evidence type="ECO:0000256" key="1">
    <source>
        <dbReference type="SAM" id="MobiDB-lite"/>
    </source>
</evidence>
<dbReference type="Proteomes" id="UP001519535">
    <property type="component" value="Unassembled WGS sequence"/>
</dbReference>
<gene>
    <name evidence="3" type="ORF">KIH27_03165</name>
</gene>
<evidence type="ECO:0000313" key="4">
    <source>
        <dbReference type="Proteomes" id="UP001519535"/>
    </source>
</evidence>
<feature type="compositionally biased region" description="Basic and acidic residues" evidence="1">
    <location>
        <begin position="45"/>
        <end position="54"/>
    </location>
</feature>
<dbReference type="PANTHER" id="PTHR19288:SF95">
    <property type="entry name" value="D-GLYCEROL 3-PHOSPHATE PHOSPHATASE"/>
    <property type="match status" value="1"/>
</dbReference>
<dbReference type="Pfam" id="PF18407">
    <property type="entry name" value="GNAT_like"/>
    <property type="match status" value="1"/>
</dbReference>
<evidence type="ECO:0000313" key="3">
    <source>
        <dbReference type="EMBL" id="MBS9532583.1"/>
    </source>
</evidence>
<dbReference type="Gene3D" id="3.40.50.1000">
    <property type="entry name" value="HAD superfamily/HAD-like"/>
    <property type="match status" value="2"/>
</dbReference>
<organism evidence="3 4">
    <name type="scientific">Mycolicibacter acidiphilus</name>
    <dbReference type="NCBI Taxonomy" id="2835306"/>
    <lineage>
        <taxon>Bacteria</taxon>
        <taxon>Bacillati</taxon>
        <taxon>Actinomycetota</taxon>
        <taxon>Actinomycetes</taxon>
        <taxon>Mycobacteriales</taxon>
        <taxon>Mycobacteriaceae</taxon>
        <taxon>Mycolicibacter</taxon>
    </lineage>
</organism>
<feature type="compositionally biased region" description="Low complexity" evidence="1">
    <location>
        <begin position="159"/>
        <end position="171"/>
    </location>
</feature>
<feature type="region of interest" description="Disordered" evidence="1">
    <location>
        <begin position="25"/>
        <end position="208"/>
    </location>
</feature>
<protein>
    <submittedName>
        <fullName evidence="3">HAD-IIA family hydrolase</fullName>
    </submittedName>
</protein>
<dbReference type="NCBIfam" id="TIGR01460">
    <property type="entry name" value="HAD-SF-IIA"/>
    <property type="match status" value="1"/>
</dbReference>
<dbReference type="Pfam" id="PF13344">
    <property type="entry name" value="Hydrolase_6"/>
    <property type="match status" value="1"/>
</dbReference>
<feature type="domain" description="GCN5-related N-acetyltransferase-like" evidence="2">
    <location>
        <begin position="679"/>
        <end position="748"/>
    </location>
</feature>
<dbReference type="InterPro" id="IPR023214">
    <property type="entry name" value="HAD_sf"/>
</dbReference>
<feature type="compositionally biased region" description="Basic and acidic residues" evidence="1">
    <location>
        <begin position="61"/>
        <end position="158"/>
    </location>
</feature>
<dbReference type="EMBL" id="JAHCLR010000004">
    <property type="protein sequence ID" value="MBS9532583.1"/>
    <property type="molecule type" value="Genomic_DNA"/>
</dbReference>
<dbReference type="InterPro" id="IPR041065">
    <property type="entry name" value="GNAT-like"/>
</dbReference>
<name>A0ABS5RG69_9MYCO</name>
<dbReference type="InterPro" id="IPR006357">
    <property type="entry name" value="HAD-SF_hydro_IIA"/>
</dbReference>
<dbReference type="InterPro" id="IPR011990">
    <property type="entry name" value="TPR-like_helical_dom_sf"/>
</dbReference>
<dbReference type="Gene3D" id="3.30.300.290">
    <property type="match status" value="1"/>
</dbReference>
<accession>A0ABS5RG69</accession>
<proteinExistence type="predicted"/>